<dbReference type="SUPFAM" id="SSF56349">
    <property type="entry name" value="DNA breaking-rejoining enzymes"/>
    <property type="match status" value="1"/>
</dbReference>
<evidence type="ECO:0000313" key="8">
    <source>
        <dbReference type="EMBL" id="GCD51416.1"/>
    </source>
</evidence>
<evidence type="ECO:0000256" key="2">
    <source>
        <dbReference type="ARBA" id="ARBA00022908"/>
    </source>
</evidence>
<dbReference type="Gene3D" id="1.10.443.10">
    <property type="entry name" value="Intergrase catalytic core"/>
    <property type="match status" value="1"/>
</dbReference>
<keyword evidence="3" id="KW-0238">DNA-binding</keyword>
<keyword evidence="4" id="KW-0233">DNA recombination</keyword>
<feature type="domain" description="Tyr recombinase" evidence="6">
    <location>
        <begin position="359"/>
        <end position="512"/>
    </location>
</feature>
<evidence type="ECO:0000256" key="1">
    <source>
        <dbReference type="ARBA" id="ARBA00008857"/>
    </source>
</evidence>
<evidence type="ECO:0000256" key="4">
    <source>
        <dbReference type="ARBA" id="ARBA00023172"/>
    </source>
</evidence>
<feature type="coiled-coil region" evidence="5">
    <location>
        <begin position="114"/>
        <end position="141"/>
    </location>
</feature>
<name>A0A401WQ31_ACEPA</name>
<accession>A0A401WQ31</accession>
<keyword evidence="2" id="KW-0229">DNA integration</keyword>
<dbReference type="GO" id="GO:0006310">
    <property type="term" value="P:DNA recombination"/>
    <property type="evidence" value="ECO:0007669"/>
    <property type="project" value="UniProtKB-KW"/>
</dbReference>
<dbReference type="InterPro" id="IPR046668">
    <property type="entry name" value="DUF6538"/>
</dbReference>
<dbReference type="InterPro" id="IPR002104">
    <property type="entry name" value="Integrase_catalytic"/>
</dbReference>
<dbReference type="Pfam" id="PF20172">
    <property type="entry name" value="DUF6538"/>
    <property type="match status" value="1"/>
</dbReference>
<dbReference type="Pfam" id="PF00589">
    <property type="entry name" value="Phage_integrase"/>
    <property type="match status" value="1"/>
</dbReference>
<dbReference type="InterPro" id="IPR050090">
    <property type="entry name" value="Tyrosine_recombinase_XerCD"/>
</dbReference>
<evidence type="ECO:0000259" key="6">
    <source>
        <dbReference type="Pfam" id="PF00589"/>
    </source>
</evidence>
<proteinExistence type="inferred from homology"/>
<comment type="similarity">
    <text evidence="1">Belongs to the 'phage' integrase family.</text>
</comment>
<dbReference type="Proteomes" id="UP000287300">
    <property type="component" value="Unassembled WGS sequence"/>
</dbReference>
<evidence type="ECO:0000313" key="9">
    <source>
        <dbReference type="Proteomes" id="UP000287300"/>
    </source>
</evidence>
<sequence>MLQCRATGFYFRTRVPSRFRDVVKKNEICFSLFTRSRKIALIRAGTAYERTQALFAKIEHAMAHEPWIISDEEKQDYADLLRRSILPPETSGAQETRNSLTECLRSYLDNDDAKNFLEAIIRSYELEIESLISQYKTINAEHLLSHVRETDRMTALTGYLKDTAEPAMEKLIRSGEILASRVQGHQETIKVFENQSALLRETLAPVFQQLEVKPSPLFSEAVSTFMASPEIKTKPNSELAMMANVYRRWIEINGDEPIRTYSSKHADKYIEMMSKVPGNYGKGKTKELTVDELIKYAKRNRIKALLTTKTIKNHFSKLSILWTFYEKKELVDRGSNVFRDWSFGRKQKGDGYVKWPDDDLRKLVENPWPPGRISKRTFGMIVGIGSYTGMRLEEICRLRKLDVINIKGVWCFNICQHWPRLNRPAEAWNPKTEAGERVVPIHRKLIEAGILEWAKSANYYLFNELTFSGRDKKRSVGFGGKFSTFKNRLGIKSATVVFHSFRHNVSTQLRNTPGGNTGIRELWIDDFLGHEYGHQSGHQSEGVKRYLDGIDLENIVQVAESMQYPDFWDIRTLMGEA</sequence>
<reference evidence="8 9" key="1">
    <citation type="submission" date="2016-06" db="EMBL/GenBank/DDBJ databases">
        <title>Acetobacter pasteurianus NBRC 3188 whole genome sequencing project.</title>
        <authorList>
            <person name="Matsutani M."/>
            <person name="Shiwa Y."/>
            <person name="Okamoto-Kainuma A."/>
            <person name="Ishikawa M."/>
            <person name="Koizumi Y."/>
            <person name="Yoshikawa H."/>
            <person name="Yakushi T."/>
            <person name="Matsushita K."/>
        </authorList>
    </citation>
    <scope>NUCLEOTIDE SEQUENCE [LARGE SCALE GENOMIC DNA]</scope>
    <source>
        <strain evidence="8 9">NBRC 3188</strain>
    </source>
</reference>
<dbReference type="InterPro" id="IPR013762">
    <property type="entry name" value="Integrase-like_cat_sf"/>
</dbReference>
<protein>
    <submittedName>
        <fullName evidence="8">Phage integrase</fullName>
    </submittedName>
</protein>
<dbReference type="PANTHER" id="PTHR30349">
    <property type="entry name" value="PHAGE INTEGRASE-RELATED"/>
    <property type="match status" value="1"/>
</dbReference>
<evidence type="ECO:0000256" key="3">
    <source>
        <dbReference type="ARBA" id="ARBA00023125"/>
    </source>
</evidence>
<keyword evidence="5" id="KW-0175">Coiled coil</keyword>
<comment type="caution">
    <text evidence="8">The sequence shown here is derived from an EMBL/GenBank/DDBJ whole genome shotgun (WGS) entry which is preliminary data.</text>
</comment>
<evidence type="ECO:0000259" key="7">
    <source>
        <dbReference type="Pfam" id="PF20172"/>
    </source>
</evidence>
<organism evidence="8 9">
    <name type="scientific">Acetobacter pasteurianus NBRC 3188</name>
    <dbReference type="NCBI Taxonomy" id="1226663"/>
    <lineage>
        <taxon>Bacteria</taxon>
        <taxon>Pseudomonadati</taxon>
        <taxon>Pseudomonadota</taxon>
        <taxon>Alphaproteobacteria</taxon>
        <taxon>Acetobacterales</taxon>
        <taxon>Acetobacteraceae</taxon>
        <taxon>Acetobacter</taxon>
    </lineage>
</organism>
<dbReference type="AlphaFoldDB" id="A0A401WQ31"/>
<dbReference type="GO" id="GO:0003677">
    <property type="term" value="F:DNA binding"/>
    <property type="evidence" value="ECO:0007669"/>
    <property type="project" value="UniProtKB-KW"/>
</dbReference>
<dbReference type="PANTHER" id="PTHR30349:SF41">
    <property type="entry name" value="INTEGRASE_RECOMBINASE PROTEIN MJ0367-RELATED"/>
    <property type="match status" value="1"/>
</dbReference>
<dbReference type="GO" id="GO:0015074">
    <property type="term" value="P:DNA integration"/>
    <property type="evidence" value="ECO:0007669"/>
    <property type="project" value="UniProtKB-KW"/>
</dbReference>
<dbReference type="InterPro" id="IPR011010">
    <property type="entry name" value="DNA_brk_join_enz"/>
</dbReference>
<evidence type="ECO:0000256" key="5">
    <source>
        <dbReference type="SAM" id="Coils"/>
    </source>
</evidence>
<feature type="domain" description="DUF6538" evidence="7">
    <location>
        <begin position="4"/>
        <end position="58"/>
    </location>
</feature>
<gene>
    <name evidence="8" type="ORF">NBRC3188_0113</name>
</gene>
<dbReference type="EMBL" id="BDES01000002">
    <property type="protein sequence ID" value="GCD51416.1"/>
    <property type="molecule type" value="Genomic_DNA"/>
</dbReference>